<keyword evidence="3" id="KW-1003">Cell membrane</keyword>
<evidence type="ECO:0000256" key="6">
    <source>
        <dbReference type="ARBA" id="ARBA00022989"/>
    </source>
</evidence>
<feature type="transmembrane region" description="Helical" evidence="8">
    <location>
        <begin position="120"/>
        <end position="139"/>
    </location>
</feature>
<feature type="transmembrane region" description="Helical" evidence="8">
    <location>
        <begin position="151"/>
        <end position="169"/>
    </location>
</feature>
<keyword evidence="4" id="KW-0762">Sugar transport</keyword>
<feature type="transmembrane region" description="Helical" evidence="8">
    <location>
        <begin position="20"/>
        <end position="41"/>
    </location>
</feature>
<feature type="transmembrane region" description="Helical" evidence="8">
    <location>
        <begin position="53"/>
        <end position="72"/>
    </location>
</feature>
<gene>
    <name evidence="10" type="primary">pfoR</name>
    <name evidence="10" type="ORF">HMPREF9372_3497</name>
</gene>
<dbReference type="HOGENOM" id="CLU_069616_0_0_9"/>
<evidence type="ECO:0000256" key="2">
    <source>
        <dbReference type="ARBA" id="ARBA00022448"/>
    </source>
</evidence>
<evidence type="ECO:0000256" key="5">
    <source>
        <dbReference type="ARBA" id="ARBA00022692"/>
    </source>
</evidence>
<dbReference type="InterPro" id="IPR003352">
    <property type="entry name" value="PTS_EIIC"/>
</dbReference>
<feature type="transmembrane region" description="Helical" evidence="8">
    <location>
        <begin position="323"/>
        <end position="345"/>
    </location>
</feature>
<evidence type="ECO:0000256" key="4">
    <source>
        <dbReference type="ARBA" id="ARBA00022597"/>
    </source>
</evidence>
<evidence type="ECO:0000259" key="9">
    <source>
        <dbReference type="Pfam" id="PF13303"/>
    </source>
</evidence>
<evidence type="ECO:0000256" key="7">
    <source>
        <dbReference type="ARBA" id="ARBA00023136"/>
    </source>
</evidence>
<dbReference type="Pfam" id="PF13303">
    <property type="entry name" value="PTS_EIIC_2"/>
    <property type="match status" value="1"/>
</dbReference>
<dbReference type="GO" id="GO:0005886">
    <property type="term" value="C:plasma membrane"/>
    <property type="evidence" value="ECO:0007669"/>
    <property type="project" value="UniProtKB-SubCell"/>
</dbReference>
<dbReference type="STRING" id="759851.SAMN04244570_2718"/>
<keyword evidence="6 8" id="KW-1133">Transmembrane helix</keyword>
<keyword evidence="7 8" id="KW-0472">Membrane</keyword>
<dbReference type="eggNOG" id="COG1299">
    <property type="taxonomic scope" value="Bacteria"/>
</dbReference>
<organism evidence="10 11">
    <name type="scientific">Sporosarcina newyorkensis 2681</name>
    <dbReference type="NCBI Taxonomy" id="1027292"/>
    <lineage>
        <taxon>Bacteria</taxon>
        <taxon>Bacillati</taxon>
        <taxon>Bacillota</taxon>
        <taxon>Bacilli</taxon>
        <taxon>Bacillales</taxon>
        <taxon>Caryophanaceae</taxon>
        <taxon>Sporosarcina</taxon>
    </lineage>
</organism>
<comment type="caution">
    <text evidence="10">The sequence shown here is derived from an EMBL/GenBank/DDBJ whole genome shotgun (WGS) entry which is preliminary data.</text>
</comment>
<dbReference type="AlphaFoldDB" id="F9DXG6"/>
<dbReference type="EMBL" id="AFPZ01000108">
    <property type="protein sequence ID" value="EGQ20749.1"/>
    <property type="molecule type" value="Genomic_DNA"/>
</dbReference>
<comment type="subcellular location">
    <subcellularLocation>
        <location evidence="1">Cell membrane</location>
        <topology evidence="1">Multi-pass membrane protein</topology>
    </subcellularLocation>
</comment>
<feature type="transmembrane region" description="Helical" evidence="8">
    <location>
        <begin position="92"/>
        <end position="113"/>
    </location>
</feature>
<keyword evidence="5 8" id="KW-0812">Transmembrane</keyword>
<feature type="transmembrane region" description="Helical" evidence="8">
    <location>
        <begin position="190"/>
        <end position="212"/>
    </location>
</feature>
<proteinExistence type="predicted"/>
<keyword evidence="2" id="KW-0813">Transport</keyword>
<evidence type="ECO:0000256" key="8">
    <source>
        <dbReference type="SAM" id="Phobius"/>
    </source>
</evidence>
<protein>
    <submittedName>
        <fullName evidence="10">Perfringolysin O regulator protein</fullName>
    </submittedName>
</protein>
<reference evidence="10 11" key="1">
    <citation type="submission" date="2011-04" db="EMBL/GenBank/DDBJ databases">
        <authorList>
            <person name="Muzny D."/>
            <person name="Qin X."/>
            <person name="Deng J."/>
            <person name="Jiang H."/>
            <person name="Liu Y."/>
            <person name="Qu J."/>
            <person name="Song X.-Z."/>
            <person name="Zhang L."/>
            <person name="Thornton R."/>
            <person name="Coyle M."/>
            <person name="Francisco L."/>
            <person name="Jackson L."/>
            <person name="Javaid M."/>
            <person name="Korchina V."/>
            <person name="Kovar C."/>
            <person name="Mata R."/>
            <person name="Mathew T."/>
            <person name="Ngo R."/>
            <person name="Nguyen L."/>
            <person name="Nguyen N."/>
            <person name="Okwuonu G."/>
            <person name="Ongeri F."/>
            <person name="Pham C."/>
            <person name="Simmons D."/>
            <person name="Wilczek-Boney K."/>
            <person name="Hale W."/>
            <person name="Jakkamsetti A."/>
            <person name="Pham P."/>
            <person name="Ruth R."/>
            <person name="San Lucas F."/>
            <person name="Warren J."/>
            <person name="Zhang J."/>
            <person name="Zhao Z."/>
            <person name="Zhou C."/>
            <person name="Zhu D."/>
            <person name="Lee S."/>
            <person name="Bess C."/>
            <person name="Blankenburg K."/>
            <person name="Forbes L."/>
            <person name="Fu Q."/>
            <person name="Gubbala S."/>
            <person name="Hirani K."/>
            <person name="Jayaseelan J.C."/>
            <person name="Lara F."/>
            <person name="Munidasa M."/>
            <person name="Palculict T."/>
            <person name="Patil S."/>
            <person name="Pu L.-L."/>
            <person name="Saada N."/>
            <person name="Tang L."/>
            <person name="Weissenberger G."/>
            <person name="Zhu Y."/>
            <person name="Hemphill L."/>
            <person name="Shang Y."/>
            <person name="Youmans B."/>
            <person name="Ayvaz T."/>
            <person name="Ross M."/>
            <person name="Santibanez J."/>
            <person name="Aqrawi P."/>
            <person name="Gross S."/>
            <person name="Joshi V."/>
            <person name="Fowler G."/>
            <person name="Nazareth L."/>
            <person name="Reid J."/>
            <person name="Worley K."/>
            <person name="Petrosino J."/>
            <person name="Highlander S."/>
            <person name="Gibbs R."/>
        </authorList>
    </citation>
    <scope>NUCLEOTIDE SEQUENCE [LARGE SCALE GENOMIC DNA]</scope>
    <source>
        <strain evidence="10 11">2681</strain>
    </source>
</reference>
<dbReference type="PANTHER" id="PTHR40063">
    <property type="entry name" value="MEMBRANE PROTEIN-RELATED"/>
    <property type="match status" value="1"/>
</dbReference>
<name>F9DXG6_9BACL</name>
<accession>F9DXG6</accession>
<dbReference type="GO" id="GO:0008982">
    <property type="term" value="F:protein-N(PI)-phosphohistidine-sugar phosphotransferase activity"/>
    <property type="evidence" value="ECO:0007669"/>
    <property type="project" value="InterPro"/>
</dbReference>
<dbReference type="GO" id="GO:0009401">
    <property type="term" value="P:phosphoenolpyruvate-dependent sugar phosphotransferase system"/>
    <property type="evidence" value="ECO:0007669"/>
    <property type="project" value="InterPro"/>
</dbReference>
<evidence type="ECO:0000313" key="10">
    <source>
        <dbReference type="EMBL" id="EGQ20749.1"/>
    </source>
</evidence>
<evidence type="ECO:0000256" key="3">
    <source>
        <dbReference type="ARBA" id="ARBA00022475"/>
    </source>
</evidence>
<feature type="domain" description="Phosphotransferase system EIIC" evidence="9">
    <location>
        <begin position="49"/>
        <end position="354"/>
    </location>
</feature>
<evidence type="ECO:0000256" key="1">
    <source>
        <dbReference type="ARBA" id="ARBA00004651"/>
    </source>
</evidence>
<dbReference type="Proteomes" id="UP000005316">
    <property type="component" value="Unassembled WGS sequence"/>
</dbReference>
<sequence>MYSNLSVKLKYTQISERGEYILEIIKGTVLLLIVLACFTLFSYKAPRGMKAMGALASAAIATFLVEAFQRYVGGDLLNIAFLGEVGDAAGSMGGVAAASLVALAMGVSPVYALMLGASSAGLGLLPGFIAGYLMSFVVKKIETKVPDGLDLIVTIIVAAPLVRLLGVWADPVVDATLLNIGGIITQSTDANPIIMGIILGGVITVVATAPLSSMALTAMLGLTGVPMAIGALAVFGSSFMNYVFFHRMKFGDRKTTISVAIEPLSQVDIISANPIPVYVTNFLGGASAGIIIALSGLINNATGTATPIAGFAVMYGFNDPLKVTIVALLCAGVGALWGYLGSLMFKNFKIRRVHELNIASEKIDEEKKEKEVVALT</sequence>
<dbReference type="PANTHER" id="PTHR40063:SF1">
    <property type="entry name" value="MEMBRANE PROTEIN"/>
    <property type="match status" value="1"/>
</dbReference>
<evidence type="ECO:0000313" key="11">
    <source>
        <dbReference type="Proteomes" id="UP000005316"/>
    </source>
</evidence>
<feature type="transmembrane region" description="Helical" evidence="8">
    <location>
        <begin position="218"/>
        <end position="244"/>
    </location>
</feature>